<dbReference type="GeneID" id="25327015"/>
<dbReference type="OrthoDB" id="2851338at2759"/>
<evidence type="ECO:0008006" key="3">
    <source>
        <dbReference type="Google" id="ProtNLM"/>
    </source>
</evidence>
<keyword evidence="2" id="KW-1185">Reference proteome</keyword>
<evidence type="ECO:0000313" key="2">
    <source>
        <dbReference type="Proteomes" id="UP000054342"/>
    </source>
</evidence>
<name>A0A0D2ELZ4_9EURO</name>
<dbReference type="EMBL" id="KN847319">
    <property type="protein sequence ID" value="KIW56448.1"/>
    <property type="molecule type" value="Genomic_DNA"/>
</dbReference>
<dbReference type="AlphaFoldDB" id="A0A0D2ELZ4"/>
<dbReference type="Proteomes" id="UP000054342">
    <property type="component" value="Unassembled WGS sequence"/>
</dbReference>
<accession>A0A0D2ELZ4</accession>
<gene>
    <name evidence="1" type="ORF">PV05_05107</name>
</gene>
<evidence type="ECO:0000313" key="1">
    <source>
        <dbReference type="EMBL" id="KIW56448.1"/>
    </source>
</evidence>
<protein>
    <recommendedName>
        <fullName evidence="3">EthD domain-containing protein</fullName>
    </recommendedName>
</protein>
<proteinExistence type="predicted"/>
<sequence>MALTREKAVPGLIMVPMSLKEDISVQECDDWYNNEHVPIRMRLPYFNNGYRYRSIENGVESSAESGLPEWLAVYDILDMWELTREPYRRLLDPGVQSMREHQVLNKVTAWRRYYDLVSTYEAPQFVSQEQNLRNGDVDKAYGVTLIVVGVRLRHDSPEAEAEWDRWYEEDHIPPLRKVPGWLRTRRYRTSVIEDVPLEAIQRCSTIEYLTLNEFAPGTAIGGPEHQIAIKSESRTNVVARKWRHSYKMHYLQTRAARDLAALQRSKIEEFVSPDGLTRTLSGPWPSIESYITTRDNMIVKYSLEGLTTGKGHSPLLVLCTWADLSWAHWESLVRALQRRSGEICRQSLRLEFPVRIQEAAEHALSKFSALDSMANDLEDCFQALMIDKASLLLIQGLGGQTTKGPPTRVAKSIDRANVPGPLAELCFSGAIVVSHSRQDLEQQMQALGVFAADCTNLDDFIESVIKGISDL</sequence>
<dbReference type="HOGENOM" id="CLU_021595_0_0_1"/>
<reference evidence="1 2" key="1">
    <citation type="submission" date="2015-01" db="EMBL/GenBank/DDBJ databases">
        <title>The Genome Sequence of Exophiala xenobiotica CBS118157.</title>
        <authorList>
            <consortium name="The Broad Institute Genomics Platform"/>
            <person name="Cuomo C."/>
            <person name="de Hoog S."/>
            <person name="Gorbushina A."/>
            <person name="Stielow B."/>
            <person name="Teixiera M."/>
            <person name="Abouelleil A."/>
            <person name="Chapman S.B."/>
            <person name="Priest M."/>
            <person name="Young S.K."/>
            <person name="Wortman J."/>
            <person name="Nusbaum C."/>
            <person name="Birren B."/>
        </authorList>
    </citation>
    <scope>NUCLEOTIDE SEQUENCE [LARGE SCALE GENOMIC DNA]</scope>
    <source>
        <strain evidence="1 2">CBS 118157</strain>
    </source>
</reference>
<organism evidence="1 2">
    <name type="scientific">Exophiala xenobiotica</name>
    <dbReference type="NCBI Taxonomy" id="348802"/>
    <lineage>
        <taxon>Eukaryota</taxon>
        <taxon>Fungi</taxon>
        <taxon>Dikarya</taxon>
        <taxon>Ascomycota</taxon>
        <taxon>Pezizomycotina</taxon>
        <taxon>Eurotiomycetes</taxon>
        <taxon>Chaetothyriomycetidae</taxon>
        <taxon>Chaetothyriales</taxon>
        <taxon>Herpotrichiellaceae</taxon>
        <taxon>Exophiala</taxon>
    </lineage>
</organism>
<dbReference type="STRING" id="348802.A0A0D2ELZ4"/>
<dbReference type="RefSeq" id="XP_013317032.1">
    <property type="nucleotide sequence ID" value="XM_013461578.1"/>
</dbReference>